<dbReference type="PROSITE" id="PS51198">
    <property type="entry name" value="UVRD_HELICASE_ATP_BIND"/>
    <property type="match status" value="1"/>
</dbReference>
<feature type="domain" description="UvrD-like helicase C-terminal" evidence="11">
    <location>
        <begin position="302"/>
        <end position="557"/>
    </location>
</feature>
<protein>
    <recommendedName>
        <fullName evidence="7">DNA 3'-5' helicase</fullName>
        <ecNumber evidence="7">5.6.2.4</ecNumber>
    </recommendedName>
</protein>
<feature type="domain" description="UvrD-like helicase ATP-binding" evidence="10">
    <location>
        <begin position="14"/>
        <end position="301"/>
    </location>
</feature>
<dbReference type="GO" id="GO:0000725">
    <property type="term" value="P:recombinational repair"/>
    <property type="evidence" value="ECO:0007669"/>
    <property type="project" value="TreeGrafter"/>
</dbReference>
<evidence type="ECO:0000256" key="6">
    <source>
        <dbReference type="ARBA" id="ARBA00034617"/>
    </source>
</evidence>
<keyword evidence="4 9" id="KW-0067">ATP-binding</keyword>
<keyword evidence="5" id="KW-0413">Isomerase</keyword>
<dbReference type="GO" id="GO:0016887">
    <property type="term" value="F:ATP hydrolysis activity"/>
    <property type="evidence" value="ECO:0007669"/>
    <property type="project" value="RHEA"/>
</dbReference>
<evidence type="ECO:0000256" key="3">
    <source>
        <dbReference type="ARBA" id="ARBA00022806"/>
    </source>
</evidence>
<dbReference type="InterPro" id="IPR014017">
    <property type="entry name" value="DNA_helicase_UvrD-like_C"/>
</dbReference>
<dbReference type="Gene3D" id="1.10.486.10">
    <property type="entry name" value="PCRA, domain 4"/>
    <property type="match status" value="1"/>
</dbReference>
<dbReference type="InterPro" id="IPR027417">
    <property type="entry name" value="P-loop_NTPase"/>
</dbReference>
<comment type="catalytic activity">
    <reaction evidence="8">
        <text>ATP + H2O = ADP + phosphate + H(+)</text>
        <dbReference type="Rhea" id="RHEA:13065"/>
        <dbReference type="ChEBI" id="CHEBI:15377"/>
        <dbReference type="ChEBI" id="CHEBI:15378"/>
        <dbReference type="ChEBI" id="CHEBI:30616"/>
        <dbReference type="ChEBI" id="CHEBI:43474"/>
        <dbReference type="ChEBI" id="CHEBI:456216"/>
        <dbReference type="EC" id="5.6.2.4"/>
    </reaction>
</comment>
<proteinExistence type="predicted"/>
<sequence>MRRTPVDKWLPSGVDDLEQAAWAAVRAGRSACVVAGPGAGKTELLAQRATFLLETGQCRYPSRILAISFKRDAAENLQARVGKRCPPGLSRRFTSVTFDAFTKGLVDRFASALPARWRLPNGYGDVSAIDKVRVKGFLSRHANSPAWGRSIAAMDPAAFESTVLGQWRLPVEQSDSQNATEFVANWWWFDQLRGRGAEPANLSFTMLNRLAELILRHNPLILRALRQTYPYVFIDECQDTSFAQYDFLLSVFGVLGVCVTAVGDEKQKIMEWAGAVPDVFARLRKDFDTEPIQLLCNYRSSPELVRIQHVLAQALDSSVEAAQSRQVAAIDVRDAAGIWSLDSTQSEARYVAEHVSRDMARRALRPRDYGLLVRQRAGDFEPLLAHEFANVGLRVRNEAQRLGRTTLQDLVIEPLVALYLGLLRLATRKRDRDTWLVVAETIRHLRAHDPGAESAGPVLGRRLAAFVRDLRTHLSSTPVGKETCELLLTKIDEFVDLESVAKAFPMYRSADTLSIVREAMQLHLVRSATSCLAWVDVLDAFEGTDCVPLMTVHKSKGLEFDTMVMIGLDDKTWWSYTPDNPEGLATFFVAVSRAKQRVVITHCSQRGSRAQVAPLFDLLRRAGVPETDLTVPALSGR</sequence>
<organism evidence="12 13">
    <name type="scientific">Asanoa ishikariensis</name>
    <dbReference type="NCBI Taxonomy" id="137265"/>
    <lineage>
        <taxon>Bacteria</taxon>
        <taxon>Bacillati</taxon>
        <taxon>Actinomycetota</taxon>
        <taxon>Actinomycetes</taxon>
        <taxon>Micromonosporales</taxon>
        <taxon>Micromonosporaceae</taxon>
        <taxon>Asanoa</taxon>
    </lineage>
</organism>
<dbReference type="Proteomes" id="UP000199632">
    <property type="component" value="Unassembled WGS sequence"/>
</dbReference>
<evidence type="ECO:0000256" key="8">
    <source>
        <dbReference type="ARBA" id="ARBA00048988"/>
    </source>
</evidence>
<dbReference type="Gene3D" id="3.40.50.300">
    <property type="entry name" value="P-loop containing nucleotide triphosphate hydrolases"/>
    <property type="match status" value="2"/>
</dbReference>
<evidence type="ECO:0000256" key="2">
    <source>
        <dbReference type="ARBA" id="ARBA00022801"/>
    </source>
</evidence>
<keyword evidence="3 9" id="KW-0347">Helicase</keyword>
<dbReference type="EC" id="5.6.2.4" evidence="7"/>
<keyword evidence="1 9" id="KW-0547">Nucleotide-binding</keyword>
<dbReference type="GO" id="GO:0003677">
    <property type="term" value="F:DNA binding"/>
    <property type="evidence" value="ECO:0007669"/>
    <property type="project" value="InterPro"/>
</dbReference>
<gene>
    <name evidence="12" type="ORF">SAMN05421684_6700</name>
</gene>
<dbReference type="AlphaFoldDB" id="A0A1H3U7Q0"/>
<evidence type="ECO:0000256" key="7">
    <source>
        <dbReference type="ARBA" id="ARBA00034808"/>
    </source>
</evidence>
<dbReference type="PANTHER" id="PTHR11070:SF2">
    <property type="entry name" value="ATP-DEPENDENT DNA HELICASE SRS2"/>
    <property type="match status" value="1"/>
</dbReference>
<keyword evidence="13" id="KW-1185">Reference proteome</keyword>
<dbReference type="EMBL" id="FNQB01000004">
    <property type="protein sequence ID" value="SDZ58368.1"/>
    <property type="molecule type" value="Genomic_DNA"/>
</dbReference>
<comment type="catalytic activity">
    <reaction evidence="6">
        <text>Couples ATP hydrolysis with the unwinding of duplex DNA by translocating in the 3'-5' direction.</text>
        <dbReference type="EC" id="5.6.2.4"/>
    </reaction>
</comment>
<feature type="binding site" evidence="9">
    <location>
        <begin position="35"/>
        <end position="42"/>
    </location>
    <ligand>
        <name>ATP</name>
        <dbReference type="ChEBI" id="CHEBI:30616"/>
    </ligand>
</feature>
<evidence type="ECO:0000259" key="11">
    <source>
        <dbReference type="PROSITE" id="PS51217"/>
    </source>
</evidence>
<reference evidence="13" key="1">
    <citation type="submission" date="2016-10" db="EMBL/GenBank/DDBJ databases">
        <authorList>
            <person name="Varghese N."/>
            <person name="Submissions S."/>
        </authorList>
    </citation>
    <scope>NUCLEOTIDE SEQUENCE [LARGE SCALE GENOMIC DNA]</scope>
    <source>
        <strain evidence="13">DSM 44718</strain>
    </source>
</reference>
<evidence type="ECO:0000256" key="1">
    <source>
        <dbReference type="ARBA" id="ARBA00022741"/>
    </source>
</evidence>
<dbReference type="InterPro" id="IPR000212">
    <property type="entry name" value="DNA_helicase_UvrD/REP"/>
</dbReference>
<name>A0A1H3U7Q0_9ACTN</name>
<evidence type="ECO:0000256" key="9">
    <source>
        <dbReference type="PROSITE-ProRule" id="PRU00560"/>
    </source>
</evidence>
<evidence type="ECO:0000313" key="12">
    <source>
        <dbReference type="EMBL" id="SDZ58368.1"/>
    </source>
</evidence>
<evidence type="ECO:0000259" key="10">
    <source>
        <dbReference type="PROSITE" id="PS51198"/>
    </source>
</evidence>
<dbReference type="STRING" id="137265.SAMN05421684_6700"/>
<dbReference type="GO" id="GO:0043138">
    <property type="term" value="F:3'-5' DNA helicase activity"/>
    <property type="evidence" value="ECO:0007669"/>
    <property type="project" value="UniProtKB-EC"/>
</dbReference>
<dbReference type="Pfam" id="PF00580">
    <property type="entry name" value="UvrD-helicase"/>
    <property type="match status" value="1"/>
</dbReference>
<dbReference type="PROSITE" id="PS51217">
    <property type="entry name" value="UVRD_HELICASE_CTER"/>
    <property type="match status" value="1"/>
</dbReference>
<keyword evidence="2 9" id="KW-0378">Hydrolase</keyword>
<evidence type="ECO:0000313" key="13">
    <source>
        <dbReference type="Proteomes" id="UP000199632"/>
    </source>
</evidence>
<evidence type="ECO:0000256" key="5">
    <source>
        <dbReference type="ARBA" id="ARBA00023235"/>
    </source>
</evidence>
<dbReference type="SUPFAM" id="SSF52540">
    <property type="entry name" value="P-loop containing nucleoside triphosphate hydrolases"/>
    <property type="match status" value="1"/>
</dbReference>
<dbReference type="Pfam" id="PF13361">
    <property type="entry name" value="UvrD_C"/>
    <property type="match status" value="1"/>
</dbReference>
<dbReference type="PANTHER" id="PTHR11070">
    <property type="entry name" value="UVRD / RECB / PCRA DNA HELICASE FAMILY MEMBER"/>
    <property type="match status" value="1"/>
</dbReference>
<dbReference type="GO" id="GO:0005524">
    <property type="term" value="F:ATP binding"/>
    <property type="evidence" value="ECO:0007669"/>
    <property type="project" value="UniProtKB-UniRule"/>
</dbReference>
<dbReference type="CDD" id="cd17932">
    <property type="entry name" value="DEXQc_UvrD"/>
    <property type="match status" value="1"/>
</dbReference>
<evidence type="ECO:0000256" key="4">
    <source>
        <dbReference type="ARBA" id="ARBA00022840"/>
    </source>
</evidence>
<accession>A0A1H3U7Q0</accession>
<dbReference type="InterPro" id="IPR014016">
    <property type="entry name" value="UvrD-like_ATP-bd"/>
</dbReference>